<evidence type="ECO:0000256" key="1">
    <source>
        <dbReference type="ARBA" id="ARBA00000085"/>
    </source>
</evidence>
<evidence type="ECO:0000256" key="3">
    <source>
        <dbReference type="ARBA" id="ARBA00012438"/>
    </source>
</evidence>
<evidence type="ECO:0000256" key="4">
    <source>
        <dbReference type="ARBA" id="ARBA00022475"/>
    </source>
</evidence>
<comment type="catalytic activity">
    <reaction evidence="1">
        <text>ATP + protein L-histidine = ADP + protein N-phospho-L-histidine.</text>
        <dbReference type="EC" id="2.7.13.3"/>
    </reaction>
</comment>
<dbReference type="PANTHER" id="PTHR45453:SF2">
    <property type="entry name" value="HISTIDINE KINASE"/>
    <property type="match status" value="1"/>
</dbReference>
<dbReference type="AlphaFoldDB" id="A0A511V3F6"/>
<evidence type="ECO:0000256" key="12">
    <source>
        <dbReference type="ARBA" id="ARBA00023136"/>
    </source>
</evidence>
<feature type="domain" description="Histidine kinase" evidence="13">
    <location>
        <begin position="1"/>
        <end position="102"/>
    </location>
</feature>
<keyword evidence="11" id="KW-0902">Two-component regulatory system</keyword>
<dbReference type="Pfam" id="PF02518">
    <property type="entry name" value="HATPase_c"/>
    <property type="match status" value="1"/>
</dbReference>
<evidence type="ECO:0000256" key="2">
    <source>
        <dbReference type="ARBA" id="ARBA00004651"/>
    </source>
</evidence>
<dbReference type="InterPro" id="IPR005467">
    <property type="entry name" value="His_kinase_dom"/>
</dbReference>
<evidence type="ECO:0000256" key="5">
    <source>
        <dbReference type="ARBA" id="ARBA00022679"/>
    </source>
</evidence>
<keyword evidence="10" id="KW-1133">Transmembrane helix</keyword>
<dbReference type="GO" id="GO:0005524">
    <property type="term" value="F:ATP binding"/>
    <property type="evidence" value="ECO:0007669"/>
    <property type="project" value="UniProtKB-KW"/>
</dbReference>
<dbReference type="EC" id="2.7.13.3" evidence="3"/>
<dbReference type="Gene3D" id="3.30.565.10">
    <property type="entry name" value="Histidine kinase-like ATPase, C-terminal domain"/>
    <property type="match status" value="1"/>
</dbReference>
<comment type="subcellular location">
    <subcellularLocation>
        <location evidence="2">Cell membrane</location>
        <topology evidence="2">Multi-pass membrane protein</topology>
    </subcellularLocation>
</comment>
<dbReference type="PROSITE" id="PS50109">
    <property type="entry name" value="HIS_KIN"/>
    <property type="match status" value="1"/>
</dbReference>
<name>A0A511V3F6_9BACI</name>
<dbReference type="InterPro" id="IPR036890">
    <property type="entry name" value="HATPase_C_sf"/>
</dbReference>
<reference evidence="14 15" key="1">
    <citation type="submission" date="2019-07" db="EMBL/GenBank/DDBJ databases">
        <title>Whole genome shotgun sequence of Cerasibacillus quisquiliarum NBRC 102429.</title>
        <authorList>
            <person name="Hosoyama A."/>
            <person name="Uohara A."/>
            <person name="Ohji S."/>
            <person name="Ichikawa N."/>
        </authorList>
    </citation>
    <scope>NUCLEOTIDE SEQUENCE [LARGE SCALE GENOMIC DNA]</scope>
    <source>
        <strain evidence="14 15">NBRC 102429</strain>
    </source>
</reference>
<evidence type="ECO:0000313" key="15">
    <source>
        <dbReference type="Proteomes" id="UP000321491"/>
    </source>
</evidence>
<keyword evidence="12" id="KW-0472">Membrane</keyword>
<dbReference type="PANTHER" id="PTHR45453">
    <property type="entry name" value="PHOSPHATE REGULON SENSOR PROTEIN PHOR"/>
    <property type="match status" value="1"/>
</dbReference>
<dbReference type="GO" id="GO:0016036">
    <property type="term" value="P:cellular response to phosphate starvation"/>
    <property type="evidence" value="ECO:0007669"/>
    <property type="project" value="TreeGrafter"/>
</dbReference>
<comment type="caution">
    <text evidence="14">The sequence shown here is derived from an EMBL/GenBank/DDBJ whole genome shotgun (WGS) entry which is preliminary data.</text>
</comment>
<evidence type="ECO:0000259" key="13">
    <source>
        <dbReference type="PROSITE" id="PS50109"/>
    </source>
</evidence>
<gene>
    <name evidence="14" type="ORF">CQU01_25110</name>
</gene>
<dbReference type="GO" id="GO:0005886">
    <property type="term" value="C:plasma membrane"/>
    <property type="evidence" value="ECO:0007669"/>
    <property type="project" value="UniProtKB-SubCell"/>
</dbReference>
<keyword evidence="15" id="KW-1185">Reference proteome</keyword>
<evidence type="ECO:0000256" key="11">
    <source>
        <dbReference type="ARBA" id="ARBA00023012"/>
    </source>
</evidence>
<keyword evidence="5" id="KW-0808">Transferase</keyword>
<keyword evidence="9" id="KW-0067">ATP-binding</keyword>
<evidence type="ECO:0000256" key="8">
    <source>
        <dbReference type="ARBA" id="ARBA00022777"/>
    </source>
</evidence>
<dbReference type="SUPFAM" id="SSF55874">
    <property type="entry name" value="ATPase domain of HSP90 chaperone/DNA topoisomerase II/histidine kinase"/>
    <property type="match status" value="1"/>
</dbReference>
<keyword evidence="4" id="KW-1003">Cell membrane</keyword>
<sequence>MDENTNALKYTDEGGKITVQFKEDRKEKRLLIQDTGIGIKLEDISRVFEKGFTGSIGRSHSKSTRIGLYFAKQMALKLGYDLFIQSKVGKYTRVTIHFSKIRIYYHL</sequence>
<evidence type="ECO:0000256" key="7">
    <source>
        <dbReference type="ARBA" id="ARBA00022741"/>
    </source>
</evidence>
<dbReference type="EMBL" id="BJXW01000036">
    <property type="protein sequence ID" value="GEN32273.1"/>
    <property type="molecule type" value="Genomic_DNA"/>
</dbReference>
<dbReference type="InterPro" id="IPR050351">
    <property type="entry name" value="BphY/WalK/GraS-like"/>
</dbReference>
<keyword evidence="7" id="KW-0547">Nucleotide-binding</keyword>
<dbReference type="GO" id="GO:0004721">
    <property type="term" value="F:phosphoprotein phosphatase activity"/>
    <property type="evidence" value="ECO:0007669"/>
    <property type="project" value="TreeGrafter"/>
</dbReference>
<dbReference type="SMART" id="SM00387">
    <property type="entry name" value="HATPase_c"/>
    <property type="match status" value="1"/>
</dbReference>
<evidence type="ECO:0000256" key="10">
    <source>
        <dbReference type="ARBA" id="ARBA00022989"/>
    </source>
</evidence>
<evidence type="ECO:0000313" key="14">
    <source>
        <dbReference type="EMBL" id="GEN32273.1"/>
    </source>
</evidence>
<dbReference type="InterPro" id="IPR003594">
    <property type="entry name" value="HATPase_dom"/>
</dbReference>
<keyword evidence="6" id="KW-0812">Transmembrane</keyword>
<dbReference type="Proteomes" id="UP000321491">
    <property type="component" value="Unassembled WGS sequence"/>
</dbReference>
<keyword evidence="8" id="KW-0418">Kinase</keyword>
<protein>
    <recommendedName>
        <fullName evidence="3">histidine kinase</fullName>
        <ecNumber evidence="3">2.7.13.3</ecNumber>
    </recommendedName>
</protein>
<accession>A0A511V3F6</accession>
<evidence type="ECO:0000256" key="9">
    <source>
        <dbReference type="ARBA" id="ARBA00022840"/>
    </source>
</evidence>
<evidence type="ECO:0000256" key="6">
    <source>
        <dbReference type="ARBA" id="ARBA00022692"/>
    </source>
</evidence>
<organism evidence="14 15">
    <name type="scientific">Cerasibacillus quisquiliarum</name>
    <dbReference type="NCBI Taxonomy" id="227865"/>
    <lineage>
        <taxon>Bacteria</taxon>
        <taxon>Bacillati</taxon>
        <taxon>Bacillota</taxon>
        <taxon>Bacilli</taxon>
        <taxon>Bacillales</taxon>
        <taxon>Bacillaceae</taxon>
        <taxon>Cerasibacillus</taxon>
    </lineage>
</organism>
<proteinExistence type="predicted"/>
<dbReference type="GO" id="GO:0000155">
    <property type="term" value="F:phosphorelay sensor kinase activity"/>
    <property type="evidence" value="ECO:0007669"/>
    <property type="project" value="TreeGrafter"/>
</dbReference>